<dbReference type="InterPro" id="IPR036291">
    <property type="entry name" value="NAD(P)-bd_dom_sf"/>
</dbReference>
<feature type="compositionally biased region" description="Basic and acidic residues" evidence="1">
    <location>
        <begin position="22"/>
        <end position="37"/>
    </location>
</feature>
<evidence type="ECO:0000313" key="4">
    <source>
        <dbReference type="Proteomes" id="UP000886520"/>
    </source>
</evidence>
<feature type="domain" description="D-isomer specific 2-hydroxyacid dehydrogenase NAD-binding" evidence="2">
    <location>
        <begin position="156"/>
        <end position="339"/>
    </location>
</feature>
<dbReference type="AlphaFoldDB" id="A0A9D4UXI6"/>
<dbReference type="PANTHER" id="PTHR43254">
    <property type="entry name" value="C-TERMINAL BINDING PROTEIN AN-RELATED"/>
    <property type="match status" value="1"/>
</dbReference>
<feature type="region of interest" description="Disordered" evidence="1">
    <location>
        <begin position="425"/>
        <end position="473"/>
    </location>
</feature>
<feature type="compositionally biased region" description="Basic residues" evidence="1">
    <location>
        <begin position="448"/>
        <end position="465"/>
    </location>
</feature>
<reference evidence="3" key="1">
    <citation type="submission" date="2021-01" db="EMBL/GenBank/DDBJ databases">
        <title>Adiantum capillus-veneris genome.</title>
        <authorList>
            <person name="Fang Y."/>
            <person name="Liao Q."/>
        </authorList>
    </citation>
    <scope>NUCLEOTIDE SEQUENCE</scope>
    <source>
        <strain evidence="3">H3</strain>
        <tissue evidence="3">Leaf</tissue>
    </source>
</reference>
<feature type="compositionally biased region" description="Basic and acidic residues" evidence="1">
    <location>
        <begin position="506"/>
        <end position="517"/>
    </location>
</feature>
<dbReference type="Gene3D" id="3.40.50.720">
    <property type="entry name" value="NAD(P)-binding Rossmann-like Domain"/>
    <property type="match status" value="2"/>
</dbReference>
<feature type="region of interest" description="Disordered" evidence="1">
    <location>
        <begin position="1"/>
        <end position="45"/>
    </location>
</feature>
<proteinExistence type="predicted"/>
<dbReference type="InterPro" id="IPR006140">
    <property type="entry name" value="D-isomer_DH_NAD-bd"/>
</dbReference>
<feature type="compositionally biased region" description="Basic and acidic residues" evidence="1">
    <location>
        <begin position="1"/>
        <end position="13"/>
    </location>
</feature>
<organism evidence="3 4">
    <name type="scientific">Adiantum capillus-veneris</name>
    <name type="common">Maidenhair fern</name>
    <dbReference type="NCBI Taxonomy" id="13818"/>
    <lineage>
        <taxon>Eukaryota</taxon>
        <taxon>Viridiplantae</taxon>
        <taxon>Streptophyta</taxon>
        <taxon>Embryophyta</taxon>
        <taxon>Tracheophyta</taxon>
        <taxon>Polypodiopsida</taxon>
        <taxon>Polypodiidae</taxon>
        <taxon>Polypodiales</taxon>
        <taxon>Pteridineae</taxon>
        <taxon>Pteridaceae</taxon>
        <taxon>Vittarioideae</taxon>
        <taxon>Adiantum</taxon>
    </lineage>
</organism>
<sequence length="676" mass="73824">MTKIESATRKSADIGHAIGPSERSKTGDEPRNEKEKSSSTGITACEGPVSPPLIVALNCLEDYHLEEEALTGVAQIQHVGLQQVPDGKIEAAIAVLLHSLSFLPRAAQRRLQPWQLILCLGSVDKAADSSLASELGLHLLHVDTGRAEEIADTVMALVLGLLRHTHVLAERGLSNLGGWLGTIQPVCRGMRRCRGLVMGIVGRSASACALASRTLAFKMKVLYFEVEEGKDGILHGRLNFPAAAKRVETLKELLAASDVVSLHCSLTTETVQLINADALQHIKPGALIVNTSSSHLLDDCALKQALIDGTVAGCALDGVEGPPWMEAWVREMPNVLILPRSADYSEEVWMEIRAKAVTILRSFLLDGVVPSSAVSDEDDDDRDYAWQEERQDKQEKDAVLWSSDQKTLLGDAQSGQDLRHKQMYFNTPDPRLQDGVSQSLNQRERSHGKGAGRKGKKRPGRRKAQRSADSLATERETNWVALQRDDLGASISGRDQVLSSSSRFASPEDSKTKREGELITEEVTSERRSSLGLNNGVFGQAIDLLKEGYVVALRAAGGAGYHVARQRGPGRGWCLDTMSNVTIRDPAAQFLVVLRNRDRIGLRSLAAGGKLLQANKKLELVFVNHTFDVWESWMLEGTVLQECRLTNSKFRTVSLDVAVEILAVIGEEDGVARWLS</sequence>
<dbReference type="SUPFAM" id="SSF51735">
    <property type="entry name" value="NAD(P)-binding Rossmann-fold domains"/>
    <property type="match status" value="1"/>
</dbReference>
<keyword evidence="4" id="KW-1185">Reference proteome</keyword>
<dbReference type="GO" id="GO:0000226">
    <property type="term" value="P:microtubule cytoskeleton organization"/>
    <property type="evidence" value="ECO:0007669"/>
    <property type="project" value="InterPro"/>
</dbReference>
<accession>A0A9D4UXI6</accession>
<dbReference type="Pfam" id="PF02826">
    <property type="entry name" value="2-Hacid_dh_C"/>
    <property type="match status" value="1"/>
</dbReference>
<dbReference type="PANTHER" id="PTHR43254:SF3">
    <property type="entry name" value="C-TERMINAL BINDING PROTEIN AN"/>
    <property type="match status" value="1"/>
</dbReference>
<dbReference type="EMBL" id="JABFUD020000009">
    <property type="protein sequence ID" value="KAI5075726.1"/>
    <property type="molecule type" value="Genomic_DNA"/>
</dbReference>
<evidence type="ECO:0000259" key="2">
    <source>
        <dbReference type="Pfam" id="PF02826"/>
    </source>
</evidence>
<dbReference type="GO" id="GO:0051287">
    <property type="term" value="F:NAD binding"/>
    <property type="evidence" value="ECO:0007669"/>
    <property type="project" value="InterPro"/>
</dbReference>
<evidence type="ECO:0000313" key="3">
    <source>
        <dbReference type="EMBL" id="KAI5075726.1"/>
    </source>
</evidence>
<name>A0A9D4UXI6_ADICA</name>
<dbReference type="Proteomes" id="UP000886520">
    <property type="component" value="Chromosome 9"/>
</dbReference>
<dbReference type="OrthoDB" id="9991913at2759"/>
<dbReference type="InterPro" id="IPR045015">
    <property type="entry name" value="AN-like"/>
</dbReference>
<protein>
    <recommendedName>
        <fullName evidence="2">D-isomer specific 2-hydroxyacid dehydrogenase NAD-binding domain-containing protein</fullName>
    </recommendedName>
</protein>
<feature type="region of interest" description="Disordered" evidence="1">
    <location>
        <begin position="493"/>
        <end position="518"/>
    </location>
</feature>
<gene>
    <name evidence="3" type="ORF">GOP47_0009802</name>
</gene>
<comment type="caution">
    <text evidence="3">The sequence shown here is derived from an EMBL/GenBank/DDBJ whole genome shotgun (WGS) entry which is preliminary data.</text>
</comment>
<evidence type="ECO:0000256" key="1">
    <source>
        <dbReference type="SAM" id="MobiDB-lite"/>
    </source>
</evidence>